<evidence type="ECO:0000313" key="2">
    <source>
        <dbReference type="Proteomes" id="UP000242146"/>
    </source>
</evidence>
<dbReference type="CDD" id="cd03062">
    <property type="entry name" value="TRX_Fd_Sucrase"/>
    <property type="match status" value="1"/>
</dbReference>
<dbReference type="AlphaFoldDB" id="A0A1X2GV61"/>
<dbReference type="Proteomes" id="UP000242146">
    <property type="component" value="Unassembled WGS sequence"/>
</dbReference>
<organism evidence="1 2">
    <name type="scientific">Hesseltinella vesiculosa</name>
    <dbReference type="NCBI Taxonomy" id="101127"/>
    <lineage>
        <taxon>Eukaryota</taxon>
        <taxon>Fungi</taxon>
        <taxon>Fungi incertae sedis</taxon>
        <taxon>Mucoromycota</taxon>
        <taxon>Mucoromycotina</taxon>
        <taxon>Mucoromycetes</taxon>
        <taxon>Mucorales</taxon>
        <taxon>Cunninghamellaceae</taxon>
        <taxon>Hesseltinella</taxon>
    </lineage>
</organism>
<dbReference type="SUPFAM" id="SSF52833">
    <property type="entry name" value="Thioredoxin-like"/>
    <property type="match status" value="1"/>
</dbReference>
<accession>A0A1X2GV61</accession>
<evidence type="ECO:0000313" key="1">
    <source>
        <dbReference type="EMBL" id="ORX61922.1"/>
    </source>
</evidence>
<evidence type="ECO:0008006" key="3">
    <source>
        <dbReference type="Google" id="ProtNLM"/>
    </source>
</evidence>
<dbReference type="OrthoDB" id="10253744at2759"/>
<dbReference type="PANTHER" id="PTHR31902">
    <property type="entry name" value="ACTIN PATCHES DISTAL PROTEIN 1"/>
    <property type="match status" value="1"/>
</dbReference>
<name>A0A1X2GV61_9FUNG</name>
<proteinExistence type="predicted"/>
<dbReference type="STRING" id="101127.A0A1X2GV61"/>
<gene>
    <name evidence="1" type="ORF">DM01DRAFT_1331397</name>
</gene>
<protein>
    <recommendedName>
        <fullName evidence="3">Sucraseferredoxin-like protein</fullName>
    </recommendedName>
</protein>
<dbReference type="EMBL" id="MCGT01000002">
    <property type="protein sequence ID" value="ORX61922.1"/>
    <property type="molecule type" value="Genomic_DNA"/>
</dbReference>
<dbReference type="InterPro" id="IPR036249">
    <property type="entry name" value="Thioredoxin-like_sf"/>
</dbReference>
<comment type="caution">
    <text evidence="1">The sequence shown here is derived from an EMBL/GenBank/DDBJ whole genome shotgun (WGS) entry which is preliminary data.</text>
</comment>
<dbReference type="Pfam" id="PF06999">
    <property type="entry name" value="Suc_Fer-like"/>
    <property type="match status" value="1"/>
</dbReference>
<dbReference type="PANTHER" id="PTHR31902:SF14">
    <property type="entry name" value="ACTIN PATCHES DISTAL PROTEIN 1"/>
    <property type="match status" value="1"/>
</dbReference>
<dbReference type="Gene3D" id="3.40.30.10">
    <property type="entry name" value="Glutaredoxin"/>
    <property type="match status" value="1"/>
</dbReference>
<keyword evidence="2" id="KW-1185">Reference proteome</keyword>
<reference evidence="1 2" key="1">
    <citation type="submission" date="2016-07" db="EMBL/GenBank/DDBJ databases">
        <title>Pervasive Adenine N6-methylation of Active Genes in Fungi.</title>
        <authorList>
            <consortium name="DOE Joint Genome Institute"/>
            <person name="Mondo S.J."/>
            <person name="Dannebaum R.O."/>
            <person name="Kuo R.C."/>
            <person name="Labutti K."/>
            <person name="Haridas S."/>
            <person name="Kuo A."/>
            <person name="Salamov A."/>
            <person name="Ahrendt S.R."/>
            <person name="Lipzen A."/>
            <person name="Sullivan W."/>
            <person name="Andreopoulos W.B."/>
            <person name="Clum A."/>
            <person name="Lindquist E."/>
            <person name="Daum C."/>
            <person name="Ramamoorthy G.K."/>
            <person name="Gryganskyi A."/>
            <person name="Culley D."/>
            <person name="Magnuson J.K."/>
            <person name="James T.Y."/>
            <person name="O'Malley M.A."/>
            <person name="Stajich J.E."/>
            <person name="Spatafora J.W."/>
            <person name="Visel A."/>
            <person name="Grigoriev I.V."/>
        </authorList>
    </citation>
    <scope>NUCLEOTIDE SEQUENCE [LARGE SCALE GENOMIC DNA]</scope>
    <source>
        <strain evidence="1 2">NRRL 3301</strain>
    </source>
</reference>
<sequence length="310" mass="34418">MAYLFQKLSNAITEPQVDIDQIPPSQTLVDCSGCTADCDDHPKYPSYLELDTTSDLLGSMKPYGRHVVIATGLSDWPEKIDQDTGSLAAALSKVINNDKEYTTKEPNGRIFITNSSLINQHSTVANGHDVLLLPDNLLIANVTPESAGAFFNTFLKGPLPAQPIHVPYLQHDLKHRSPSSPWTVQKLPYGSLVMICSHRKRDKRCGITAPILAREFDHCLRQRDIDEAGDQGTAILMCSHVGGHKFAGNIICYTHQGTRGIWYGRVQPCHCEQIVNETIIKGNIIKELYRGAMIHSYGPTDACLAKRIRW</sequence>
<dbReference type="InterPro" id="IPR009737">
    <property type="entry name" value="Aim32/Apd1-like"/>
</dbReference>